<dbReference type="EMBL" id="CP158568">
    <property type="protein sequence ID" value="XBY44162.1"/>
    <property type="molecule type" value="Genomic_DNA"/>
</dbReference>
<dbReference type="AlphaFoldDB" id="A0AAU7XB19"/>
<evidence type="ECO:0000259" key="7">
    <source>
        <dbReference type="Pfam" id="PF07219"/>
    </source>
</evidence>
<sequence>MLKLVLFFAFLAAAALGFSWLADHNGAVAVDWLGYRTETDVMTVGIAIAVLILIVMAVVAVLRGVWNTPSLIGAFFERRRRERGWRALSQGMIAVGAGDPSQAGRLAIEARRILGDEPLALLLEAQAAQLTGDRDRARAAFERMAKEPDTRLLGLRGLYVEASRYGEAEAARHFAEEAHNTQPRIGWAGQALLEFQAQTHDWEDALATIDRNARNKVIDKAAAKRLRAVALTALAGELEQGEPERAKNLAMEAHGLAPELVPASVLAARLLARGGDVRKAARVIESTWRLDPHPDLARAYAYLRPGDSVQDRLTRIRELGRVRANHPEGAFAIAWGSLDAGDFDGARTALKPLIAEVPTRRVCLLMAEIETRQHGDRNAARGWLARAVRAPRDPAWVAEGFVSDTWMPVSPATGKLDAFEWKVPPESLTGDDHLLAIEEEEIAPPAASAKTIELGAGPSGPSAPSPATPSPATPSPAEPAPAALDAGRARA</sequence>
<proteinExistence type="predicted"/>
<feature type="region of interest" description="Disordered" evidence="5">
    <location>
        <begin position="440"/>
        <end position="491"/>
    </location>
</feature>
<gene>
    <name evidence="8" type="ORF">ABS361_19285</name>
</gene>
<organism evidence="8">
    <name type="scientific">Methyloraptor flagellatus</name>
    <dbReference type="NCBI Taxonomy" id="3162530"/>
    <lineage>
        <taxon>Bacteria</taxon>
        <taxon>Pseudomonadati</taxon>
        <taxon>Pseudomonadota</taxon>
        <taxon>Alphaproteobacteria</taxon>
        <taxon>Hyphomicrobiales</taxon>
        <taxon>Ancalomicrobiaceae</taxon>
        <taxon>Methyloraptor</taxon>
    </lineage>
</organism>
<reference evidence="8" key="1">
    <citation type="submission" date="2024-06" db="EMBL/GenBank/DDBJ databases">
        <title>Methylostella associata gen. nov., sp. nov., a novel Ancalomicrobiaceae-affiliated facultatively methylotrophic bacteria that feed on methanotrophs of the genus Methylococcus.</title>
        <authorList>
            <person name="Saltykova V."/>
            <person name="Danilova O.V."/>
            <person name="Oshkin I.Y."/>
            <person name="Belova S.E."/>
            <person name="Pimenov N.V."/>
            <person name="Dedysh S.N."/>
        </authorList>
    </citation>
    <scope>NUCLEOTIDE SEQUENCE</scope>
    <source>
        <strain evidence="8">S20</strain>
    </source>
</reference>
<dbReference type="PIRSF" id="PIRSF031802">
    <property type="entry name" value="UCP031802"/>
    <property type="match status" value="1"/>
</dbReference>
<accession>A0AAU7XB19</accession>
<feature type="compositionally biased region" description="Low complexity" evidence="5">
    <location>
        <begin position="480"/>
        <end position="491"/>
    </location>
</feature>
<keyword evidence="3 6" id="KW-1133">Transmembrane helix</keyword>
<dbReference type="GO" id="GO:0016020">
    <property type="term" value="C:membrane"/>
    <property type="evidence" value="ECO:0007669"/>
    <property type="project" value="UniProtKB-SubCell"/>
</dbReference>
<evidence type="ECO:0000256" key="1">
    <source>
        <dbReference type="ARBA" id="ARBA00004370"/>
    </source>
</evidence>
<evidence type="ECO:0000256" key="5">
    <source>
        <dbReference type="SAM" id="MobiDB-lite"/>
    </source>
</evidence>
<dbReference type="InterPro" id="IPR011990">
    <property type="entry name" value="TPR-like_helical_dom_sf"/>
</dbReference>
<dbReference type="KEGG" id="mflg:ABS361_19285"/>
<keyword evidence="4 6" id="KW-0472">Membrane</keyword>
<evidence type="ECO:0000256" key="4">
    <source>
        <dbReference type="ARBA" id="ARBA00023136"/>
    </source>
</evidence>
<feature type="compositionally biased region" description="Pro residues" evidence="5">
    <location>
        <begin position="461"/>
        <end position="479"/>
    </location>
</feature>
<name>A0AAU7XB19_9HYPH</name>
<feature type="domain" description="HemY N-terminal" evidence="7">
    <location>
        <begin position="26"/>
        <end position="132"/>
    </location>
</feature>
<evidence type="ECO:0000256" key="6">
    <source>
        <dbReference type="SAM" id="Phobius"/>
    </source>
</evidence>
<feature type="transmembrane region" description="Helical" evidence="6">
    <location>
        <begin position="41"/>
        <end position="62"/>
    </location>
</feature>
<evidence type="ECO:0000256" key="2">
    <source>
        <dbReference type="ARBA" id="ARBA00022692"/>
    </source>
</evidence>
<dbReference type="RefSeq" id="WP_407049256.1">
    <property type="nucleotide sequence ID" value="NZ_CP158568.1"/>
</dbReference>
<dbReference type="SUPFAM" id="SSF48452">
    <property type="entry name" value="TPR-like"/>
    <property type="match status" value="1"/>
</dbReference>
<keyword evidence="2 6" id="KW-0812">Transmembrane</keyword>
<evidence type="ECO:0000313" key="8">
    <source>
        <dbReference type="EMBL" id="XBY44162.1"/>
    </source>
</evidence>
<comment type="subcellular location">
    <subcellularLocation>
        <location evidence="1">Membrane</location>
    </subcellularLocation>
</comment>
<dbReference type="InterPro" id="IPR016982">
    <property type="entry name" value="Mms48"/>
</dbReference>
<evidence type="ECO:0000256" key="3">
    <source>
        <dbReference type="ARBA" id="ARBA00022989"/>
    </source>
</evidence>
<protein>
    <submittedName>
        <fullName evidence="8">Heme biosynthesis HemY N-terminal domain-containing protein</fullName>
    </submittedName>
</protein>
<dbReference type="Pfam" id="PF07219">
    <property type="entry name" value="HemY_N"/>
    <property type="match status" value="1"/>
</dbReference>
<feature type="compositionally biased region" description="Low complexity" evidence="5">
    <location>
        <begin position="443"/>
        <end position="460"/>
    </location>
</feature>
<dbReference type="InterPro" id="IPR010817">
    <property type="entry name" value="HemY_N"/>
</dbReference>
<dbReference type="Gene3D" id="1.25.40.10">
    <property type="entry name" value="Tetratricopeptide repeat domain"/>
    <property type="match status" value="2"/>
</dbReference>